<dbReference type="GO" id="GO:0006707">
    <property type="term" value="P:cholesterol catabolic process"/>
    <property type="evidence" value="ECO:0007669"/>
    <property type="project" value="TreeGrafter"/>
</dbReference>
<evidence type="ECO:0000256" key="5">
    <source>
        <dbReference type="ARBA" id="ARBA00023004"/>
    </source>
</evidence>
<dbReference type="Gene3D" id="1.10.630.10">
    <property type="entry name" value="Cytochrome P450"/>
    <property type="match status" value="1"/>
</dbReference>
<evidence type="ECO:0000256" key="2">
    <source>
        <dbReference type="ARBA" id="ARBA00022617"/>
    </source>
</evidence>
<dbReference type="CDD" id="cd11032">
    <property type="entry name" value="P450_EryK-like"/>
    <property type="match status" value="1"/>
</dbReference>
<evidence type="ECO:0000256" key="8">
    <source>
        <dbReference type="SAM" id="MobiDB-lite"/>
    </source>
</evidence>
<dbReference type="PANTHER" id="PTHR46696">
    <property type="entry name" value="P450, PUTATIVE (EUROFUNG)-RELATED"/>
    <property type="match status" value="1"/>
</dbReference>
<evidence type="ECO:0000256" key="6">
    <source>
        <dbReference type="ARBA" id="ARBA00023033"/>
    </source>
</evidence>
<keyword evidence="10" id="KW-1185">Reference proteome</keyword>
<dbReference type="GO" id="GO:0036199">
    <property type="term" value="F:cholest-4-en-3-one 26-monooxygenase activity"/>
    <property type="evidence" value="ECO:0007669"/>
    <property type="project" value="TreeGrafter"/>
</dbReference>
<evidence type="ECO:0000256" key="3">
    <source>
        <dbReference type="ARBA" id="ARBA00022723"/>
    </source>
</evidence>
<reference evidence="9 10" key="1">
    <citation type="submission" date="2015-12" db="EMBL/GenBank/DDBJ databases">
        <title>Draft genome sequence of Streptomyces silvensis ATCC 53525, a producer of novel hormone antagonists.</title>
        <authorList>
            <person name="Johnston C.W."/>
            <person name="Li Y."/>
            <person name="Magarvey N.A."/>
        </authorList>
    </citation>
    <scope>NUCLEOTIDE SEQUENCE [LARGE SCALE GENOMIC DNA]</scope>
    <source>
        <strain evidence="9 10">ATCC 53525</strain>
    </source>
</reference>
<dbReference type="FunFam" id="1.10.630.10:FF:000018">
    <property type="entry name" value="Cytochrome P450 monooxygenase"/>
    <property type="match status" value="1"/>
</dbReference>
<protein>
    <submittedName>
        <fullName evidence="9">Cytochrome P450</fullName>
    </submittedName>
</protein>
<dbReference type="SUPFAM" id="SSF48264">
    <property type="entry name" value="Cytochrome P450"/>
    <property type="match status" value="1"/>
</dbReference>
<dbReference type="PROSITE" id="PS00086">
    <property type="entry name" value="CYTOCHROME_P450"/>
    <property type="match status" value="1"/>
</dbReference>
<keyword evidence="2 7" id="KW-0349">Heme</keyword>
<keyword evidence="6 7" id="KW-0503">Monooxygenase</keyword>
<dbReference type="EMBL" id="LOCL01000038">
    <property type="protein sequence ID" value="KUF16421.1"/>
    <property type="molecule type" value="Genomic_DNA"/>
</dbReference>
<dbReference type="InterPro" id="IPR036396">
    <property type="entry name" value="Cyt_P450_sf"/>
</dbReference>
<keyword evidence="3 7" id="KW-0479">Metal-binding</keyword>
<dbReference type="InterPro" id="IPR002397">
    <property type="entry name" value="Cyt_P450_B"/>
</dbReference>
<keyword evidence="4 7" id="KW-0560">Oxidoreductase</keyword>
<proteinExistence type="inferred from homology"/>
<name>A0A0W7X0R7_9ACTN</name>
<evidence type="ECO:0000256" key="7">
    <source>
        <dbReference type="RuleBase" id="RU000461"/>
    </source>
</evidence>
<dbReference type="GO" id="GO:0008395">
    <property type="term" value="F:steroid hydroxylase activity"/>
    <property type="evidence" value="ECO:0007669"/>
    <property type="project" value="TreeGrafter"/>
</dbReference>
<dbReference type="GO" id="GO:0005506">
    <property type="term" value="F:iron ion binding"/>
    <property type="evidence" value="ECO:0007669"/>
    <property type="project" value="InterPro"/>
</dbReference>
<accession>A0A0W7X0R7</accession>
<keyword evidence="5 7" id="KW-0408">Iron</keyword>
<dbReference type="OrthoDB" id="4133219at2"/>
<comment type="similarity">
    <text evidence="1 7">Belongs to the cytochrome P450 family.</text>
</comment>
<evidence type="ECO:0000256" key="4">
    <source>
        <dbReference type="ARBA" id="ARBA00023002"/>
    </source>
</evidence>
<dbReference type="AlphaFoldDB" id="A0A0W7X0R7"/>
<evidence type="ECO:0000313" key="9">
    <source>
        <dbReference type="EMBL" id="KUF16421.1"/>
    </source>
</evidence>
<dbReference type="RefSeq" id="WP_058849239.1">
    <property type="nucleotide sequence ID" value="NZ_LOCL01000038.1"/>
</dbReference>
<dbReference type="Pfam" id="PF00067">
    <property type="entry name" value="p450"/>
    <property type="match status" value="1"/>
</dbReference>
<feature type="region of interest" description="Disordered" evidence="8">
    <location>
        <begin position="162"/>
        <end position="183"/>
    </location>
</feature>
<evidence type="ECO:0000256" key="1">
    <source>
        <dbReference type="ARBA" id="ARBA00010617"/>
    </source>
</evidence>
<dbReference type="InterPro" id="IPR001128">
    <property type="entry name" value="Cyt_P450"/>
</dbReference>
<dbReference type="PANTHER" id="PTHR46696:SF4">
    <property type="entry name" value="BIOTIN BIOSYNTHESIS CYTOCHROME P450"/>
    <property type="match status" value="1"/>
</dbReference>
<dbReference type="InterPro" id="IPR017972">
    <property type="entry name" value="Cyt_P450_CS"/>
</dbReference>
<evidence type="ECO:0000313" key="10">
    <source>
        <dbReference type="Proteomes" id="UP000054804"/>
    </source>
</evidence>
<dbReference type="SMR" id="A0A0W7X0R7"/>
<dbReference type="Proteomes" id="UP000054804">
    <property type="component" value="Unassembled WGS sequence"/>
</dbReference>
<organism evidence="9 10">
    <name type="scientific">Streptomyces silvensis</name>
    <dbReference type="NCBI Taxonomy" id="1765722"/>
    <lineage>
        <taxon>Bacteria</taxon>
        <taxon>Bacillati</taxon>
        <taxon>Actinomycetota</taxon>
        <taxon>Actinomycetes</taxon>
        <taxon>Kitasatosporales</taxon>
        <taxon>Streptomycetaceae</taxon>
        <taxon>Streptomyces</taxon>
    </lineage>
</organism>
<sequence length="397" mass="44911">MNAITDLWNVHPRHTWLRGERPSEPVEFDKETGMWHVYGYPEAVTVLGDPATYSSDVARRFVPGSDQWDFDGNLTQLDPPEHKKLRALVSRAFTPKMVADLEPSIAKVTDELIDELESDEFDLVDALAYPLPMIVIADLLGTPREDRDLIKKWADDSLAERGQIKTTDEDGEQARSIASQSDDQRKMNDYLLEHVVDRRRNPKNDLLTRLVQAEVDGDRLTDNQVVNFTSLLFFAGHVTTTMLLGNTLLCLDAYPEQMARVRADRGLVPAAIEESLRCLSPLASAYRATDADVELGGTRIPKNQMVEVWLSAANRDPRRFPDPDTFDITRNPNPHLGFSQGVHFCLGAPLARLEGRVALNILLDRFTEVRVDHERTPQFLTSPDFTGVWTLPLRTRR</sequence>
<comment type="caution">
    <text evidence="9">The sequence shown here is derived from an EMBL/GenBank/DDBJ whole genome shotgun (WGS) entry which is preliminary data.</text>
</comment>
<gene>
    <name evidence="9" type="ORF">AT728_11440</name>
</gene>
<dbReference type="GO" id="GO:0020037">
    <property type="term" value="F:heme binding"/>
    <property type="evidence" value="ECO:0007669"/>
    <property type="project" value="InterPro"/>
</dbReference>
<dbReference type="PRINTS" id="PR00359">
    <property type="entry name" value="BP450"/>
</dbReference>
<dbReference type="STRING" id="1765722.AT728_11440"/>